<dbReference type="Gene3D" id="1.20.58.220">
    <property type="entry name" value="Phosphate transport system protein phou homolog 2, domain 2"/>
    <property type="match status" value="1"/>
</dbReference>
<comment type="caution">
    <text evidence="2">The sequence shown here is derived from an EMBL/GenBank/DDBJ whole genome shotgun (WGS) entry which is preliminary data.</text>
</comment>
<dbReference type="InterPro" id="IPR018445">
    <property type="entry name" value="Put_Phosphate_transp_reg"/>
</dbReference>
<proteinExistence type="inferred from homology"/>
<sequence>MYLWFWQNSLIERQYMSRVSRREDAFYSMFSEFSVLTVSAAKLFVTFIENYPDHEDLTAQITNYESLCDDQVGKIISTLNTSFITPFDREDISELALLMDEIVDGIESVTAHIDMYDIDEIRPEAGQMAHLILFASEELQKAFEHLPDYHKDDSVIDHTRATNEYEDQGDVVYRNALSSIFRNVTDPIEVIKWKSLMDRLESTLDATKHVANALQNVIVKNG</sequence>
<dbReference type="InterPro" id="IPR038078">
    <property type="entry name" value="PhoU-like_sf"/>
</dbReference>
<dbReference type="InterPro" id="IPR052912">
    <property type="entry name" value="UPF0111_domain"/>
</dbReference>
<reference evidence="2 3" key="1">
    <citation type="journal article" date="2015" name="Genome Announc.">
        <title>Expanding the biotechnology potential of lactobacilli through comparative genomics of 213 strains and associated genera.</title>
        <authorList>
            <person name="Sun Z."/>
            <person name="Harris H.M."/>
            <person name="McCann A."/>
            <person name="Guo C."/>
            <person name="Argimon S."/>
            <person name="Zhang W."/>
            <person name="Yang X."/>
            <person name="Jeffery I.B."/>
            <person name="Cooney J.C."/>
            <person name="Kagawa T.F."/>
            <person name="Liu W."/>
            <person name="Song Y."/>
            <person name="Salvetti E."/>
            <person name="Wrobel A."/>
            <person name="Rasinkangas P."/>
            <person name="Parkhill J."/>
            <person name="Rea M.C."/>
            <person name="O'Sullivan O."/>
            <person name="Ritari J."/>
            <person name="Douillard F.P."/>
            <person name="Paul Ross R."/>
            <person name="Yang R."/>
            <person name="Briner A.E."/>
            <person name="Felis G.E."/>
            <person name="de Vos W.M."/>
            <person name="Barrangou R."/>
            <person name="Klaenhammer T.R."/>
            <person name="Caufield P.W."/>
            <person name="Cui Y."/>
            <person name="Zhang H."/>
            <person name="O'Toole P.W."/>
        </authorList>
    </citation>
    <scope>NUCLEOTIDE SEQUENCE [LARGE SCALE GENOMIC DNA]</scope>
    <source>
        <strain evidence="2 3">DSM 7090</strain>
    </source>
</reference>
<keyword evidence="3" id="KW-1185">Reference proteome</keyword>
<evidence type="ECO:0000256" key="1">
    <source>
        <dbReference type="ARBA" id="ARBA00008591"/>
    </source>
</evidence>
<comment type="similarity">
    <text evidence="1">Belongs to the UPF0111 family.</text>
</comment>
<evidence type="ECO:0000313" key="2">
    <source>
        <dbReference type="EMBL" id="KRO03181.1"/>
    </source>
</evidence>
<dbReference type="Proteomes" id="UP000051927">
    <property type="component" value="Unassembled WGS sequence"/>
</dbReference>
<dbReference type="EMBL" id="JQCP01000001">
    <property type="protein sequence ID" value="KRO03181.1"/>
    <property type="molecule type" value="Genomic_DNA"/>
</dbReference>
<evidence type="ECO:0000313" key="3">
    <source>
        <dbReference type="Proteomes" id="UP000051927"/>
    </source>
</evidence>
<dbReference type="PANTHER" id="PTHR37298:SF1">
    <property type="entry name" value="UPF0111 PROTEIN YKAA"/>
    <property type="match status" value="1"/>
</dbReference>
<accession>A0ABR5Q3V7</accession>
<organism evidence="2 3">
    <name type="scientific">Lancefieldella rimae</name>
    <dbReference type="NCBI Taxonomy" id="1383"/>
    <lineage>
        <taxon>Bacteria</taxon>
        <taxon>Bacillati</taxon>
        <taxon>Actinomycetota</taxon>
        <taxon>Coriobacteriia</taxon>
        <taxon>Coriobacteriales</taxon>
        <taxon>Atopobiaceae</taxon>
        <taxon>Lancefieldella</taxon>
    </lineage>
</organism>
<gene>
    <name evidence="2" type="ORF">IV60_GL000360</name>
</gene>
<dbReference type="PANTHER" id="PTHR37298">
    <property type="entry name" value="UPF0111 PROTEIN YKAA"/>
    <property type="match status" value="1"/>
</dbReference>
<protein>
    <submittedName>
        <fullName evidence="2">Uncharacterized protein</fullName>
    </submittedName>
</protein>
<dbReference type="Pfam" id="PF01865">
    <property type="entry name" value="PhoU_div"/>
    <property type="match status" value="1"/>
</dbReference>
<name>A0ABR5Q3V7_9ACTN</name>